<dbReference type="NCBIfam" id="NF001124">
    <property type="entry name" value="PRK00139.1-2"/>
    <property type="match status" value="1"/>
</dbReference>
<dbReference type="InterPro" id="IPR036615">
    <property type="entry name" value="Mur_ligase_C_dom_sf"/>
</dbReference>
<keyword evidence="7" id="KW-0460">Magnesium</keyword>
<dbReference type="HAMAP" id="MF_00208">
    <property type="entry name" value="MurE"/>
    <property type="match status" value="1"/>
</dbReference>
<keyword evidence="7 12" id="KW-0436">Ligase</keyword>
<keyword evidence="7" id="KW-0963">Cytoplasm</keyword>
<keyword evidence="2 7" id="KW-0132">Cell division</keyword>
<evidence type="ECO:0000259" key="10">
    <source>
        <dbReference type="Pfam" id="PF02875"/>
    </source>
</evidence>
<accession>A0ABY0C037</accession>
<dbReference type="InterPro" id="IPR004101">
    <property type="entry name" value="Mur_ligase_C"/>
</dbReference>
<evidence type="ECO:0000256" key="3">
    <source>
        <dbReference type="ARBA" id="ARBA00022960"/>
    </source>
</evidence>
<feature type="binding site" evidence="7">
    <location>
        <position position="476"/>
    </location>
    <ligand>
        <name>meso-2,6-diaminopimelate</name>
        <dbReference type="ChEBI" id="CHEBI:57791"/>
    </ligand>
</feature>
<dbReference type="Proteomes" id="UP000287410">
    <property type="component" value="Unassembled WGS sequence"/>
</dbReference>
<evidence type="ECO:0000256" key="8">
    <source>
        <dbReference type="RuleBase" id="RU004135"/>
    </source>
</evidence>
<feature type="modified residue" description="N6-carboxylysine" evidence="7">
    <location>
        <position position="235"/>
    </location>
</feature>
<evidence type="ECO:0000256" key="6">
    <source>
        <dbReference type="ARBA" id="ARBA00023316"/>
    </source>
</evidence>
<feature type="binding site" evidence="7">
    <location>
        <position position="201"/>
    </location>
    <ligand>
        <name>UDP-N-acetyl-alpha-D-muramoyl-L-alanyl-D-glutamate</name>
        <dbReference type="ChEBI" id="CHEBI:83900"/>
    </ligand>
</feature>
<evidence type="ECO:0000259" key="11">
    <source>
        <dbReference type="Pfam" id="PF08245"/>
    </source>
</evidence>
<protein>
    <recommendedName>
        <fullName evidence="7">UDP-N-acetylmuramoyl-L-alanyl-D-glutamate--2,6-diaminopimelate ligase</fullName>
        <ecNumber evidence="7">6.3.2.13</ecNumber>
    </recommendedName>
    <alternativeName>
        <fullName evidence="7">Meso-A2pm-adding enzyme</fullName>
    </alternativeName>
    <alternativeName>
        <fullName evidence="7">Meso-diaminopimelate-adding enzyme</fullName>
    </alternativeName>
    <alternativeName>
        <fullName evidence="7">UDP-MurNAc-L-Ala-D-Glu:meso-diaminopimelate ligase</fullName>
    </alternativeName>
    <alternativeName>
        <fullName evidence="7">UDP-MurNAc-tripeptide synthetase</fullName>
    </alternativeName>
    <alternativeName>
        <fullName evidence="7">UDP-N-acetylmuramyl-tripeptide synthetase</fullName>
    </alternativeName>
</protein>
<keyword evidence="3 7" id="KW-0133">Cell shape</keyword>
<feature type="binding site" evidence="7">
    <location>
        <position position="41"/>
    </location>
    <ligand>
        <name>UDP-N-acetyl-alpha-D-muramoyl-L-alanyl-D-glutamate</name>
        <dbReference type="ChEBI" id="CHEBI:83900"/>
    </ligand>
</feature>
<evidence type="ECO:0000313" key="12">
    <source>
        <dbReference type="EMBL" id="RUO30569.1"/>
    </source>
</evidence>
<comment type="cofactor">
    <cofactor evidence="7">
        <name>Mg(2+)</name>
        <dbReference type="ChEBI" id="CHEBI:18420"/>
    </cofactor>
</comment>
<keyword evidence="13" id="KW-1185">Reference proteome</keyword>
<keyword evidence="4 7" id="KW-0573">Peptidoglycan synthesis</keyword>
<feature type="binding site" evidence="7">
    <location>
        <position position="167"/>
    </location>
    <ligand>
        <name>UDP-N-acetyl-alpha-D-muramoyl-L-alanyl-D-glutamate</name>
        <dbReference type="ChEBI" id="CHEBI:83900"/>
    </ligand>
</feature>
<feature type="binding site" evidence="7">
    <location>
        <position position="195"/>
    </location>
    <ligand>
        <name>UDP-N-acetyl-alpha-D-muramoyl-L-alanyl-D-glutamate</name>
        <dbReference type="ChEBI" id="CHEBI:83900"/>
    </ligand>
</feature>
<dbReference type="EMBL" id="PIPN01000002">
    <property type="protein sequence ID" value="RUO30569.1"/>
    <property type="molecule type" value="Genomic_DNA"/>
</dbReference>
<keyword evidence="7" id="KW-0067">ATP-binding</keyword>
<keyword evidence="6 7" id="KW-0961">Cell wall biogenesis/degradation</keyword>
<organism evidence="12 13">
    <name type="scientific">Aliidiomarina sedimenti</name>
    <dbReference type="NCBI Taxonomy" id="1933879"/>
    <lineage>
        <taxon>Bacteria</taxon>
        <taxon>Pseudomonadati</taxon>
        <taxon>Pseudomonadota</taxon>
        <taxon>Gammaproteobacteria</taxon>
        <taxon>Alteromonadales</taxon>
        <taxon>Idiomarinaceae</taxon>
        <taxon>Aliidiomarina</taxon>
    </lineage>
</organism>
<feature type="binding site" evidence="7">
    <location>
        <position position="401"/>
    </location>
    <ligand>
        <name>meso-2,6-diaminopimelate</name>
        <dbReference type="ChEBI" id="CHEBI:57791"/>
    </ligand>
</feature>
<feature type="binding site" evidence="7">
    <location>
        <position position="480"/>
    </location>
    <ligand>
        <name>meso-2,6-diaminopimelate</name>
        <dbReference type="ChEBI" id="CHEBI:57791"/>
    </ligand>
</feature>
<dbReference type="SUPFAM" id="SSF63418">
    <property type="entry name" value="MurE/MurF N-terminal domain"/>
    <property type="match status" value="1"/>
</dbReference>
<dbReference type="EC" id="6.3.2.13" evidence="7"/>
<proteinExistence type="inferred from homology"/>
<dbReference type="NCBIfam" id="TIGR01085">
    <property type="entry name" value="murE"/>
    <property type="match status" value="1"/>
</dbReference>
<dbReference type="NCBIfam" id="NF001126">
    <property type="entry name" value="PRK00139.1-4"/>
    <property type="match status" value="1"/>
</dbReference>
<feature type="domain" description="Mur ligase N-terminal catalytic" evidence="9">
    <location>
        <begin position="36"/>
        <end position="112"/>
    </location>
</feature>
<evidence type="ECO:0000313" key="13">
    <source>
        <dbReference type="Proteomes" id="UP000287410"/>
    </source>
</evidence>
<dbReference type="SUPFAM" id="SSF53623">
    <property type="entry name" value="MurD-like peptide ligases, catalytic domain"/>
    <property type="match status" value="1"/>
</dbReference>
<feature type="domain" description="Mur ligase central" evidence="11">
    <location>
        <begin position="124"/>
        <end position="329"/>
    </location>
</feature>
<feature type="domain" description="Mur ligase C-terminal" evidence="10">
    <location>
        <begin position="352"/>
        <end position="478"/>
    </location>
</feature>
<comment type="PTM">
    <text evidence="7">Carboxylation is probably crucial for Mg(2+) binding and, consequently, for the gamma-phosphate positioning of ATP.</text>
</comment>
<dbReference type="NCBIfam" id="NF001123">
    <property type="entry name" value="PRK00139.1-1"/>
    <property type="match status" value="1"/>
</dbReference>
<comment type="subcellular location">
    <subcellularLocation>
        <location evidence="7 8">Cytoplasm</location>
    </subcellularLocation>
</comment>
<dbReference type="Gene3D" id="3.40.1190.10">
    <property type="entry name" value="Mur-like, catalytic domain"/>
    <property type="match status" value="1"/>
</dbReference>
<evidence type="ECO:0000259" key="9">
    <source>
        <dbReference type="Pfam" id="PF01225"/>
    </source>
</evidence>
<gene>
    <name evidence="7" type="primary">murE</name>
    <name evidence="12" type="ORF">CWE12_04780</name>
</gene>
<dbReference type="GO" id="GO:0016874">
    <property type="term" value="F:ligase activity"/>
    <property type="evidence" value="ECO:0007669"/>
    <property type="project" value="UniProtKB-KW"/>
</dbReference>
<dbReference type="InterPro" id="IPR035911">
    <property type="entry name" value="MurE/MurF_N"/>
</dbReference>
<dbReference type="Gene3D" id="3.40.1390.10">
    <property type="entry name" value="MurE/MurF, N-terminal domain"/>
    <property type="match status" value="1"/>
</dbReference>
<feature type="binding site" evidence="7">
    <location>
        <begin position="126"/>
        <end position="132"/>
    </location>
    <ligand>
        <name>ATP</name>
        <dbReference type="ChEBI" id="CHEBI:30616"/>
    </ligand>
</feature>
<comment type="catalytic activity">
    <reaction evidence="7">
        <text>UDP-N-acetyl-alpha-D-muramoyl-L-alanyl-D-glutamate + meso-2,6-diaminopimelate + ATP = UDP-N-acetyl-alpha-D-muramoyl-L-alanyl-gamma-D-glutamyl-meso-2,6-diaminopimelate + ADP + phosphate + H(+)</text>
        <dbReference type="Rhea" id="RHEA:23676"/>
        <dbReference type="ChEBI" id="CHEBI:15378"/>
        <dbReference type="ChEBI" id="CHEBI:30616"/>
        <dbReference type="ChEBI" id="CHEBI:43474"/>
        <dbReference type="ChEBI" id="CHEBI:57791"/>
        <dbReference type="ChEBI" id="CHEBI:83900"/>
        <dbReference type="ChEBI" id="CHEBI:83905"/>
        <dbReference type="ChEBI" id="CHEBI:456216"/>
        <dbReference type="EC" id="6.3.2.13"/>
    </reaction>
</comment>
<dbReference type="InterPro" id="IPR000713">
    <property type="entry name" value="Mur_ligase_N"/>
</dbReference>
<evidence type="ECO:0000256" key="5">
    <source>
        <dbReference type="ARBA" id="ARBA00023306"/>
    </source>
</evidence>
<feature type="short sequence motif" description="Meso-diaminopimelate recognition motif" evidence="7">
    <location>
        <begin position="425"/>
        <end position="428"/>
    </location>
</feature>
<dbReference type="SUPFAM" id="SSF53244">
    <property type="entry name" value="MurD-like peptide ligases, peptide-binding domain"/>
    <property type="match status" value="1"/>
</dbReference>
<comment type="function">
    <text evidence="7">Catalyzes the addition of meso-diaminopimelic acid to the nucleotide precursor UDP-N-acetylmuramoyl-L-alanyl-D-glutamate (UMAG) in the biosynthesis of bacterial cell-wall peptidoglycan.</text>
</comment>
<feature type="binding site" evidence="7">
    <location>
        <begin position="168"/>
        <end position="169"/>
    </location>
    <ligand>
        <name>UDP-N-acetyl-alpha-D-muramoyl-L-alanyl-D-glutamate</name>
        <dbReference type="ChEBI" id="CHEBI:83900"/>
    </ligand>
</feature>
<evidence type="ECO:0000256" key="4">
    <source>
        <dbReference type="ARBA" id="ARBA00022984"/>
    </source>
</evidence>
<dbReference type="InterPro" id="IPR036565">
    <property type="entry name" value="Mur-like_cat_sf"/>
</dbReference>
<feature type="binding site" evidence="7">
    <location>
        <position position="43"/>
    </location>
    <ligand>
        <name>UDP-N-acetyl-alpha-D-muramoyl-L-alanyl-D-glutamate</name>
        <dbReference type="ChEBI" id="CHEBI:83900"/>
    </ligand>
</feature>
<evidence type="ECO:0000256" key="2">
    <source>
        <dbReference type="ARBA" id="ARBA00022618"/>
    </source>
</evidence>
<feature type="binding site" evidence="7">
    <location>
        <position position="203"/>
    </location>
    <ligand>
        <name>UDP-N-acetyl-alpha-D-muramoyl-L-alanyl-D-glutamate</name>
        <dbReference type="ChEBI" id="CHEBI:83900"/>
    </ligand>
</feature>
<dbReference type="InterPro" id="IPR013221">
    <property type="entry name" value="Mur_ligase_cen"/>
</dbReference>
<sequence length="507" mass="54418">MTSRQLLYAQQDLGGNVIKLIQLLPDAPETLPDIEVSGLKLDSRQVTHGDCFVAVPGYQVDGRHFINAALQAGASAVLQQADNFSIEQRDGAAIISVPQLNEQLSAIGGRFYNQPSERLKLIGVTGTNGKTTVTHLVAQLYQGLAEKAAVLGTLGSGFIDALLAEKNTTPDALTVQSRLAGLANEGADVVAMEVSSHALVQGRVNDLRFAAVVATNVSRDHLDYHGSMESYAAAKQDLFDHYPARARIYNLDDPIVCGWYQQSARPAYGYSLEAPADGYNGEGVLRATGLEFDHEGAQFTLHWQGQQVAARLSLLGEFNVSNALAALLVLLSEGYTLLDVVPLLSTLQPVAGRMETFSAPQRALAIVDYAHTPDALEQVLKAARRHCKGQLWCVFGCGGDRDRGKRPQMGNVASQHADIVVVTDDNPRTESAEAIIADVVSGVTGSAQIIQHPGREAAVRYSLQHAQPDDVVVMAGKGHEDYQIVGTQTLDYNERAVVAACMNEVAL</sequence>
<dbReference type="InterPro" id="IPR005761">
    <property type="entry name" value="UDP-N-AcMur-Glu-dNH2Pim_ligase"/>
</dbReference>
<dbReference type="Pfam" id="PF02875">
    <property type="entry name" value="Mur_ligase_C"/>
    <property type="match status" value="1"/>
</dbReference>
<comment type="similarity">
    <text evidence="1 7">Belongs to the MurCDEF family. MurE subfamily.</text>
</comment>
<dbReference type="Gene3D" id="3.90.190.20">
    <property type="entry name" value="Mur ligase, C-terminal domain"/>
    <property type="match status" value="1"/>
</dbReference>
<comment type="caution">
    <text evidence="12">The sequence shown here is derived from an EMBL/GenBank/DDBJ whole genome shotgun (WGS) entry which is preliminary data.</text>
</comment>
<keyword evidence="7" id="KW-0547">Nucleotide-binding</keyword>
<dbReference type="Pfam" id="PF08245">
    <property type="entry name" value="Mur_ligase_M"/>
    <property type="match status" value="1"/>
</dbReference>
<evidence type="ECO:0000256" key="7">
    <source>
        <dbReference type="HAMAP-Rule" id="MF_00208"/>
    </source>
</evidence>
<dbReference type="Pfam" id="PF01225">
    <property type="entry name" value="Mur_ligase"/>
    <property type="match status" value="1"/>
</dbReference>
<dbReference type="PANTHER" id="PTHR23135">
    <property type="entry name" value="MUR LIGASE FAMILY MEMBER"/>
    <property type="match status" value="1"/>
</dbReference>
<dbReference type="PANTHER" id="PTHR23135:SF4">
    <property type="entry name" value="UDP-N-ACETYLMURAMOYL-L-ALANYL-D-GLUTAMATE--2,6-DIAMINOPIMELATE LIGASE MURE HOMOLOG, CHLOROPLASTIC"/>
    <property type="match status" value="1"/>
</dbReference>
<comment type="caution">
    <text evidence="7">Lacks conserved residue(s) required for the propagation of feature annotation.</text>
</comment>
<keyword evidence="5 7" id="KW-0131">Cell cycle</keyword>
<reference evidence="12 13" key="1">
    <citation type="journal article" date="2018" name="Front. Microbiol.">
        <title>Genome-Based Analysis Reveals the Taxonomy and Diversity of the Family Idiomarinaceae.</title>
        <authorList>
            <person name="Liu Y."/>
            <person name="Lai Q."/>
            <person name="Shao Z."/>
        </authorList>
    </citation>
    <scope>NUCLEOTIDE SEQUENCE [LARGE SCALE GENOMIC DNA]</scope>
    <source>
        <strain evidence="12 13">GBSy1</strain>
    </source>
</reference>
<evidence type="ECO:0000256" key="1">
    <source>
        <dbReference type="ARBA" id="ARBA00005898"/>
    </source>
</evidence>
<comment type="pathway">
    <text evidence="7 8">Cell wall biogenesis; peptidoglycan biosynthesis.</text>
</comment>
<name>A0ABY0C037_9GAMM</name>
<feature type="binding site" evidence="7">
    <location>
        <begin position="425"/>
        <end position="428"/>
    </location>
    <ligand>
        <name>meso-2,6-diaminopimelate</name>
        <dbReference type="ChEBI" id="CHEBI:57791"/>
    </ligand>
</feature>